<organism evidence="1 2">
    <name type="scientific">Meloidogyne enterolobii</name>
    <name type="common">Root-knot nematode worm</name>
    <name type="synonym">Meloidogyne mayaguensis</name>
    <dbReference type="NCBI Taxonomy" id="390850"/>
    <lineage>
        <taxon>Eukaryota</taxon>
        <taxon>Metazoa</taxon>
        <taxon>Ecdysozoa</taxon>
        <taxon>Nematoda</taxon>
        <taxon>Chromadorea</taxon>
        <taxon>Rhabditida</taxon>
        <taxon>Tylenchina</taxon>
        <taxon>Tylenchomorpha</taxon>
        <taxon>Tylenchoidea</taxon>
        <taxon>Meloidogynidae</taxon>
        <taxon>Meloidogyninae</taxon>
        <taxon>Meloidogyne</taxon>
    </lineage>
</organism>
<evidence type="ECO:0000313" key="2">
    <source>
        <dbReference type="Proteomes" id="UP000580250"/>
    </source>
</evidence>
<reference evidence="1 2" key="1">
    <citation type="submission" date="2020-08" db="EMBL/GenBank/DDBJ databases">
        <authorList>
            <person name="Koutsovoulos G."/>
            <person name="Danchin GJ E."/>
        </authorList>
    </citation>
    <scope>NUCLEOTIDE SEQUENCE [LARGE SCALE GENOMIC DNA]</scope>
</reference>
<gene>
    <name evidence="1" type="ORF">MENT_LOCUS63580</name>
</gene>
<dbReference type="Proteomes" id="UP000580250">
    <property type="component" value="Unassembled WGS sequence"/>
</dbReference>
<evidence type="ECO:0000313" key="1">
    <source>
        <dbReference type="EMBL" id="CAD2209424.1"/>
    </source>
</evidence>
<comment type="caution">
    <text evidence="1">The sequence shown here is derived from an EMBL/GenBank/DDBJ whole genome shotgun (WGS) entry which is preliminary data.</text>
</comment>
<dbReference type="EMBL" id="CAJEWN010004179">
    <property type="protein sequence ID" value="CAD2209424.1"/>
    <property type="molecule type" value="Genomic_DNA"/>
</dbReference>
<dbReference type="AlphaFoldDB" id="A0A6V7YD36"/>
<sequence>MLPINGMIGNVFSKFSQCYFYVRANKPSEFINVQTSKEAFPQKEILCMH</sequence>
<accession>A0A6V7YD36</accession>
<proteinExistence type="predicted"/>
<name>A0A6V7YD36_MELEN</name>
<protein>
    <submittedName>
        <fullName evidence="1">Uncharacterized protein</fullName>
    </submittedName>
</protein>